<organism evidence="1 2">
    <name type="scientific">Phytophthora fragariaefolia</name>
    <dbReference type="NCBI Taxonomy" id="1490495"/>
    <lineage>
        <taxon>Eukaryota</taxon>
        <taxon>Sar</taxon>
        <taxon>Stramenopiles</taxon>
        <taxon>Oomycota</taxon>
        <taxon>Peronosporomycetes</taxon>
        <taxon>Peronosporales</taxon>
        <taxon>Peronosporaceae</taxon>
        <taxon>Phytophthora</taxon>
    </lineage>
</organism>
<comment type="caution">
    <text evidence="1">The sequence shown here is derived from an EMBL/GenBank/DDBJ whole genome shotgun (WGS) entry which is preliminary data.</text>
</comment>
<evidence type="ECO:0000313" key="1">
    <source>
        <dbReference type="EMBL" id="GMF46718.1"/>
    </source>
</evidence>
<dbReference type="AlphaFoldDB" id="A0A9W7CXU8"/>
<accession>A0A9W7CXU8</accession>
<keyword evidence="2" id="KW-1185">Reference proteome</keyword>
<reference evidence="1" key="1">
    <citation type="submission" date="2023-04" db="EMBL/GenBank/DDBJ databases">
        <title>Phytophthora fragariaefolia NBRC 109709.</title>
        <authorList>
            <person name="Ichikawa N."/>
            <person name="Sato H."/>
            <person name="Tonouchi N."/>
        </authorList>
    </citation>
    <scope>NUCLEOTIDE SEQUENCE</scope>
    <source>
        <strain evidence="1">NBRC 109709</strain>
    </source>
</reference>
<sequence>MKIPEEVVVPLIKSQREVAEQSSAKHVAGSPNVALDVSPGLVVEFKLQRNYPSWITHGLRVRRTDSLWKQLDELTGTDDRTEDRVIDEVSSNQADSSISEEVDEVGPAQWLEVLRQQAAGMRALSARPGLVRGTFLDGMGGVTKPVYVTVAGLQEMDDEITDSM</sequence>
<gene>
    <name evidence="1" type="ORF">Pfra01_001731300</name>
</gene>
<evidence type="ECO:0000313" key="2">
    <source>
        <dbReference type="Proteomes" id="UP001165121"/>
    </source>
</evidence>
<dbReference type="OrthoDB" id="140939at2759"/>
<name>A0A9W7CXU8_9STRA</name>
<proteinExistence type="predicted"/>
<dbReference type="Proteomes" id="UP001165121">
    <property type="component" value="Unassembled WGS sequence"/>
</dbReference>
<dbReference type="EMBL" id="BSXT01002017">
    <property type="protein sequence ID" value="GMF46718.1"/>
    <property type="molecule type" value="Genomic_DNA"/>
</dbReference>
<protein>
    <submittedName>
        <fullName evidence="1">Unnamed protein product</fullName>
    </submittedName>
</protein>